<dbReference type="SUPFAM" id="SSF46894">
    <property type="entry name" value="C-terminal effector domain of the bipartite response regulators"/>
    <property type="match status" value="1"/>
</dbReference>
<feature type="DNA-binding region" description="OmpR/PhoB-type" evidence="3">
    <location>
        <begin position="25"/>
        <end position="122"/>
    </location>
</feature>
<dbReference type="EMBL" id="VRZA01000002">
    <property type="protein sequence ID" value="TXS95176.1"/>
    <property type="molecule type" value="Genomic_DNA"/>
</dbReference>
<dbReference type="InterPro" id="IPR036388">
    <property type="entry name" value="WH-like_DNA-bd_sf"/>
</dbReference>
<protein>
    <recommendedName>
        <fullName evidence="6">OmpR/PhoB-type domain-containing protein</fullName>
    </recommendedName>
</protein>
<accession>A0A5C9A389</accession>
<dbReference type="AlphaFoldDB" id="A0A5C9A389"/>
<evidence type="ECO:0000256" key="1">
    <source>
        <dbReference type="ARBA" id="ARBA00023125"/>
    </source>
</evidence>
<dbReference type="CDD" id="cd00383">
    <property type="entry name" value="trans_reg_C"/>
    <property type="match status" value="1"/>
</dbReference>
<name>A0A5C9A389_9GAMM</name>
<feature type="region of interest" description="Disordered" evidence="4">
    <location>
        <begin position="1"/>
        <end position="20"/>
    </location>
</feature>
<feature type="transmembrane region" description="Helical" evidence="5">
    <location>
        <begin position="141"/>
        <end position="159"/>
    </location>
</feature>
<dbReference type="PROSITE" id="PS51755">
    <property type="entry name" value="OMPR_PHOB"/>
    <property type="match status" value="1"/>
</dbReference>
<evidence type="ECO:0000256" key="2">
    <source>
        <dbReference type="PROSITE-ProRule" id="PRU00339"/>
    </source>
</evidence>
<keyword evidence="8" id="KW-1185">Reference proteome</keyword>
<dbReference type="GO" id="GO:0006355">
    <property type="term" value="P:regulation of DNA-templated transcription"/>
    <property type="evidence" value="ECO:0007669"/>
    <property type="project" value="InterPro"/>
</dbReference>
<evidence type="ECO:0000313" key="8">
    <source>
        <dbReference type="Proteomes" id="UP000321039"/>
    </source>
</evidence>
<keyword evidence="5" id="KW-1133">Transmembrane helix</keyword>
<evidence type="ECO:0000256" key="5">
    <source>
        <dbReference type="SAM" id="Phobius"/>
    </source>
</evidence>
<dbReference type="InterPro" id="IPR016032">
    <property type="entry name" value="Sig_transdc_resp-reg_C-effctor"/>
</dbReference>
<keyword evidence="5" id="KW-0812">Transmembrane</keyword>
<keyword evidence="5" id="KW-0472">Membrane</keyword>
<proteinExistence type="predicted"/>
<comment type="caution">
    <text evidence="7">The sequence shown here is derived from an EMBL/GenBank/DDBJ whole genome shotgun (WGS) entry which is preliminary data.</text>
</comment>
<dbReference type="Gene3D" id="1.10.10.10">
    <property type="entry name" value="Winged helix-like DNA-binding domain superfamily/Winged helix DNA-binding domain"/>
    <property type="match status" value="1"/>
</dbReference>
<feature type="domain" description="OmpR/PhoB-type" evidence="6">
    <location>
        <begin position="25"/>
        <end position="122"/>
    </location>
</feature>
<dbReference type="InterPro" id="IPR019734">
    <property type="entry name" value="TPR_rpt"/>
</dbReference>
<keyword evidence="2" id="KW-0802">TPR repeat</keyword>
<sequence>MSNSGDTGERSGRSGSAGDAQSADAVQYRFAAWRFKADTGDLYEGASVTRLEPKVAALLAYFLTHQHKVITREELVATVWEGRTITDDAITRCVSILRQLLSPDDKNLYIETVVRKGYLAHFPPAEEQASSGRIPRVRQRFLWLVALAVLAALALPVLFERMGSGPALPSPPARSPGPPMVAVLPFTASGEEGDSTFFADGIYEDLLTQLSKLQAVRVISSTSTREYRNVARNIRRIGEELGADVIIEGSVQIAGARIRINAQVIDAHTDEHLWAQGYDRDLTLANVFDIQSEIASAIASEMKASLTRQDRQQLALIPTENMAAYRAYHRAMRMRENDYGVLDEPQYRQALEEAVALDPNFTRALAELVSALTYTDFHGDQPALTLQAEQALDQLQKVAPGSADHLIGQAAYVYYTLRDFDTAHDLLTRALSLNPSDVNAMRLKSWVERRQGNFEAYLATRYATRRLNPRDPESTDELLSALMLMHRYEQAWAESAATTLNTFYIAYVRLLHRFSRDRDLSTLRLSVEQLCQQFPQPDCGWDMYVANRDYAAALATLSETEEDQDAPNSNQSRRWMFTVWLTGDYSPLADRLPAWKNRLTDHVESVDVFHRSPFYLGLGLLEAITGNPEAATSWIDHWERQVPVDWAERMMRRHDVCRVLGILADVSKVAQCIRDGLAEASMVMPFFEPAMPFYDAVRNEPEFMALVAEIENTWPSGSGAAAGEGRIGLTAVGPQE</sequence>
<dbReference type="InterPro" id="IPR001867">
    <property type="entry name" value="OmpR/PhoB-type_DNA-bd"/>
</dbReference>
<gene>
    <name evidence="7" type="ORF">FV139_04560</name>
</gene>
<evidence type="ECO:0000256" key="3">
    <source>
        <dbReference type="PROSITE-ProRule" id="PRU01091"/>
    </source>
</evidence>
<dbReference type="Proteomes" id="UP000321039">
    <property type="component" value="Unassembled WGS sequence"/>
</dbReference>
<organism evidence="7 8">
    <name type="scientific">Parahaliea maris</name>
    <dbReference type="NCBI Taxonomy" id="2716870"/>
    <lineage>
        <taxon>Bacteria</taxon>
        <taxon>Pseudomonadati</taxon>
        <taxon>Pseudomonadota</taxon>
        <taxon>Gammaproteobacteria</taxon>
        <taxon>Cellvibrionales</taxon>
        <taxon>Halieaceae</taxon>
        <taxon>Parahaliea</taxon>
    </lineage>
</organism>
<dbReference type="GO" id="GO:0003677">
    <property type="term" value="F:DNA binding"/>
    <property type="evidence" value="ECO:0007669"/>
    <property type="project" value="UniProtKB-UniRule"/>
</dbReference>
<evidence type="ECO:0000256" key="4">
    <source>
        <dbReference type="SAM" id="MobiDB-lite"/>
    </source>
</evidence>
<keyword evidence="1 3" id="KW-0238">DNA-binding</keyword>
<evidence type="ECO:0000259" key="6">
    <source>
        <dbReference type="PROSITE" id="PS51755"/>
    </source>
</evidence>
<dbReference type="SUPFAM" id="SSF48452">
    <property type="entry name" value="TPR-like"/>
    <property type="match status" value="1"/>
</dbReference>
<dbReference type="GO" id="GO:0000160">
    <property type="term" value="P:phosphorelay signal transduction system"/>
    <property type="evidence" value="ECO:0007669"/>
    <property type="project" value="InterPro"/>
</dbReference>
<dbReference type="SMART" id="SM00862">
    <property type="entry name" value="Trans_reg_C"/>
    <property type="match status" value="1"/>
</dbReference>
<dbReference type="Gene3D" id="1.25.40.10">
    <property type="entry name" value="Tetratricopeptide repeat domain"/>
    <property type="match status" value="1"/>
</dbReference>
<dbReference type="Gene3D" id="3.40.50.10070">
    <property type="entry name" value="TolB, N-terminal domain"/>
    <property type="match status" value="1"/>
</dbReference>
<feature type="repeat" description="TPR" evidence="2">
    <location>
        <begin position="404"/>
        <end position="437"/>
    </location>
</feature>
<dbReference type="Pfam" id="PF00486">
    <property type="entry name" value="Trans_reg_C"/>
    <property type="match status" value="1"/>
</dbReference>
<reference evidence="7 8" key="1">
    <citation type="submission" date="2019-08" db="EMBL/GenBank/DDBJ databases">
        <title>Parahaliea maris sp. nov., isolated from the surface seawater.</title>
        <authorList>
            <person name="Liu Y."/>
        </authorList>
    </citation>
    <scope>NUCLEOTIDE SEQUENCE [LARGE SCALE GENOMIC DNA]</scope>
    <source>
        <strain evidence="7 8">HSLHS9</strain>
    </source>
</reference>
<dbReference type="PROSITE" id="PS50005">
    <property type="entry name" value="TPR"/>
    <property type="match status" value="1"/>
</dbReference>
<dbReference type="InterPro" id="IPR011990">
    <property type="entry name" value="TPR-like_helical_dom_sf"/>
</dbReference>
<evidence type="ECO:0000313" key="7">
    <source>
        <dbReference type="EMBL" id="TXS95176.1"/>
    </source>
</evidence>